<feature type="domain" description="Integrase catalytic" evidence="2">
    <location>
        <begin position="6"/>
        <end position="68"/>
    </location>
</feature>
<keyword evidence="4" id="KW-1185">Reference proteome</keyword>
<proteinExistence type="predicted"/>
<feature type="compositionally biased region" description="Basic and acidic residues" evidence="1">
    <location>
        <begin position="65"/>
        <end position="79"/>
    </location>
</feature>
<name>A0ABT1IJ22_9PSEU</name>
<organism evidence="3 4">
    <name type="scientific">Actinokineospora diospyrosa</name>
    <dbReference type="NCBI Taxonomy" id="103728"/>
    <lineage>
        <taxon>Bacteria</taxon>
        <taxon>Bacillati</taxon>
        <taxon>Actinomycetota</taxon>
        <taxon>Actinomycetes</taxon>
        <taxon>Pseudonocardiales</taxon>
        <taxon>Pseudonocardiaceae</taxon>
        <taxon>Actinokineospora</taxon>
    </lineage>
</organism>
<dbReference type="EMBL" id="JAMTCO010000013">
    <property type="protein sequence ID" value="MCP2272655.1"/>
    <property type="molecule type" value="Genomic_DNA"/>
</dbReference>
<comment type="caution">
    <text evidence="3">The sequence shown here is derived from an EMBL/GenBank/DDBJ whole genome shotgun (WGS) entry which is preliminary data.</text>
</comment>
<reference evidence="3 4" key="1">
    <citation type="submission" date="2022-06" db="EMBL/GenBank/DDBJ databases">
        <title>Genomic Encyclopedia of Archaeal and Bacterial Type Strains, Phase II (KMG-II): from individual species to whole genera.</title>
        <authorList>
            <person name="Goeker M."/>
        </authorList>
    </citation>
    <scope>NUCLEOTIDE SEQUENCE [LARGE SCALE GENOMIC DNA]</scope>
    <source>
        <strain evidence="3 4">DSM 44255</strain>
    </source>
</reference>
<dbReference type="Proteomes" id="UP001205185">
    <property type="component" value="Unassembled WGS sequence"/>
</dbReference>
<evidence type="ECO:0000313" key="3">
    <source>
        <dbReference type="EMBL" id="MCP2272655.1"/>
    </source>
</evidence>
<accession>A0ABT1IJ22</accession>
<evidence type="ECO:0000256" key="1">
    <source>
        <dbReference type="SAM" id="MobiDB-lite"/>
    </source>
</evidence>
<dbReference type="RefSeq" id="WP_253889578.1">
    <property type="nucleotide sequence ID" value="NZ_BAAAVB010000008.1"/>
</dbReference>
<evidence type="ECO:0000259" key="2">
    <source>
        <dbReference type="Pfam" id="PF13683"/>
    </source>
</evidence>
<dbReference type="Pfam" id="PF13683">
    <property type="entry name" value="rve_3"/>
    <property type="match status" value="1"/>
</dbReference>
<dbReference type="InterPro" id="IPR001584">
    <property type="entry name" value="Integrase_cat-core"/>
</dbReference>
<sequence length="335" mass="37736">MFTAIGIHTILTAPQALRMNAIAERWISSLRRECIDRLLVAGQSQFQHVLGVYVEHYKANRRHQGHDMNLRAPNDDPKLNPRPTPTGWITRTQRLAGLLNALMFGMLHCTASYAAAQAGDRDRSRELLADAATAATRLAEGSLRQRTLLGNIISYRICGAHALGDPAAGLAHAHTHPLALIPATERRARVLVDTARCWFDHGSPERAYRALLVAERTAPGETRTRTAVRDLVTDLRHTPHQDAMPQLAQLARRVHAVALPPAYTPVHRHWSWRSAPRMLARHWYIRPPPKRQSSDPVHRPAHDVRPGQWVQRPAYVYPACLEYFTLRNRGRRGGL</sequence>
<protein>
    <submittedName>
        <fullName evidence="3">Integrase core domain</fullName>
    </submittedName>
</protein>
<feature type="region of interest" description="Disordered" evidence="1">
    <location>
        <begin position="64"/>
        <end position="87"/>
    </location>
</feature>
<evidence type="ECO:0000313" key="4">
    <source>
        <dbReference type="Proteomes" id="UP001205185"/>
    </source>
</evidence>
<gene>
    <name evidence="3" type="ORF">LV75_005181</name>
</gene>